<dbReference type="SUPFAM" id="SSF56112">
    <property type="entry name" value="Protein kinase-like (PK-like)"/>
    <property type="match status" value="1"/>
</dbReference>
<evidence type="ECO:0000256" key="3">
    <source>
        <dbReference type="ARBA" id="ARBA00022679"/>
    </source>
</evidence>
<evidence type="ECO:0000256" key="6">
    <source>
        <dbReference type="ARBA" id="ARBA00022840"/>
    </source>
</evidence>
<dbReference type="Gene3D" id="3.30.200.20">
    <property type="entry name" value="Phosphorylase Kinase, domain 1"/>
    <property type="match status" value="1"/>
</dbReference>
<reference evidence="11" key="1">
    <citation type="journal article" date="2019" name="Int. J. Syst. Evol. Microbiol.">
        <title>The Global Catalogue of Microorganisms (GCM) 10K type strain sequencing project: providing services to taxonomists for standard genome sequencing and annotation.</title>
        <authorList>
            <consortium name="The Broad Institute Genomics Platform"/>
            <consortium name="The Broad Institute Genome Sequencing Center for Infectious Disease"/>
            <person name="Wu L."/>
            <person name="Ma J."/>
        </authorList>
    </citation>
    <scope>NUCLEOTIDE SEQUENCE [LARGE SCALE GENOMIC DNA]</scope>
    <source>
        <strain evidence="11">CGMCC 4.7643</strain>
    </source>
</reference>
<keyword evidence="6 7" id="KW-0067">ATP-binding</keyword>
<comment type="caution">
    <text evidence="10">The sequence shown here is derived from an EMBL/GenBank/DDBJ whole genome shotgun (WGS) entry which is preliminary data.</text>
</comment>
<dbReference type="PANTHER" id="PTHR43671:SF13">
    <property type="entry name" value="SERINE_THREONINE-PROTEIN KINASE NEK2"/>
    <property type="match status" value="1"/>
</dbReference>
<accession>A0ABW5GXF3</accession>
<dbReference type="GO" id="GO:0004674">
    <property type="term" value="F:protein serine/threonine kinase activity"/>
    <property type="evidence" value="ECO:0007669"/>
    <property type="project" value="UniProtKB-KW"/>
</dbReference>
<dbReference type="RefSeq" id="WP_345406992.1">
    <property type="nucleotide sequence ID" value="NZ_BAABHG010000021.1"/>
</dbReference>
<dbReference type="InterPro" id="IPR000719">
    <property type="entry name" value="Prot_kinase_dom"/>
</dbReference>
<evidence type="ECO:0000313" key="10">
    <source>
        <dbReference type="EMBL" id="MFD2465518.1"/>
    </source>
</evidence>
<gene>
    <name evidence="10" type="ORF">ACFSYJ_43360</name>
</gene>
<dbReference type="InterPro" id="IPR011009">
    <property type="entry name" value="Kinase-like_dom_sf"/>
</dbReference>
<feature type="compositionally biased region" description="Basic residues" evidence="8">
    <location>
        <begin position="304"/>
        <end position="322"/>
    </location>
</feature>
<keyword evidence="4 7" id="KW-0547">Nucleotide-binding</keyword>
<organism evidence="10 11">
    <name type="scientific">Amycolatopsis samaneae</name>
    <dbReference type="NCBI Taxonomy" id="664691"/>
    <lineage>
        <taxon>Bacteria</taxon>
        <taxon>Bacillati</taxon>
        <taxon>Actinomycetota</taxon>
        <taxon>Actinomycetes</taxon>
        <taxon>Pseudonocardiales</taxon>
        <taxon>Pseudonocardiaceae</taxon>
        <taxon>Amycolatopsis</taxon>
    </lineage>
</organism>
<feature type="binding site" evidence="7">
    <location>
        <position position="40"/>
    </location>
    <ligand>
        <name>ATP</name>
        <dbReference type="ChEBI" id="CHEBI:30616"/>
    </ligand>
</feature>
<dbReference type="Pfam" id="PF00069">
    <property type="entry name" value="Pkinase"/>
    <property type="match status" value="1"/>
</dbReference>
<dbReference type="PROSITE" id="PS50011">
    <property type="entry name" value="PROTEIN_KINASE_DOM"/>
    <property type="match status" value="1"/>
</dbReference>
<keyword evidence="3" id="KW-0808">Transferase</keyword>
<feature type="domain" description="Protein kinase" evidence="9">
    <location>
        <begin position="11"/>
        <end position="278"/>
    </location>
</feature>
<keyword evidence="11" id="KW-1185">Reference proteome</keyword>
<sequence>MQNGDVVEFRYRVEELLGRGGMALTYKAVEFDGNRAVVLKTPSFGTFTQEDKKTEERRLDRFSREARMLARVHHESIPDFFTQGLHNGRPYIAMQFIDGIHLRGYLRLNRPRVTEVACLGVSVARALRATHESKILHRDIKPENIMLTHGGRVYVIDFGIALPTDGDPTRYTRLGVGTTGYRAPEQILRSRDVAASDLYSLGCVLYLMLSGREPFDTSAGMDTVEDQHLNDTPDRLTGCVRDLPAELDELVLGLLEKDFSDRPTCDDVIDVLTRHLPTEGEPEPNPGFDIDLTLPFRDPERSRTHNRRHRSSRAPKPKFRRSRQINYLTRESINDRIVNAEQQAVTGEAAAAGSDMEILLEETIEAYGRSHEMTETVRQALADVRQLTGHPLQ</sequence>
<evidence type="ECO:0000256" key="1">
    <source>
        <dbReference type="ARBA" id="ARBA00010886"/>
    </source>
</evidence>
<keyword evidence="5 10" id="KW-0418">Kinase</keyword>
<protein>
    <recommendedName>
        <fullName evidence="2">non-specific serine/threonine protein kinase</fullName>
        <ecNumber evidence="2">2.7.11.1</ecNumber>
    </recommendedName>
</protein>
<evidence type="ECO:0000256" key="2">
    <source>
        <dbReference type="ARBA" id="ARBA00012513"/>
    </source>
</evidence>
<evidence type="ECO:0000259" key="9">
    <source>
        <dbReference type="PROSITE" id="PS50011"/>
    </source>
</evidence>
<dbReference type="PANTHER" id="PTHR43671">
    <property type="entry name" value="SERINE/THREONINE-PROTEIN KINASE NEK"/>
    <property type="match status" value="1"/>
</dbReference>
<evidence type="ECO:0000256" key="4">
    <source>
        <dbReference type="ARBA" id="ARBA00022741"/>
    </source>
</evidence>
<dbReference type="Gene3D" id="1.10.510.10">
    <property type="entry name" value="Transferase(Phosphotransferase) domain 1"/>
    <property type="match status" value="1"/>
</dbReference>
<dbReference type="Proteomes" id="UP001597419">
    <property type="component" value="Unassembled WGS sequence"/>
</dbReference>
<evidence type="ECO:0000313" key="11">
    <source>
        <dbReference type="Proteomes" id="UP001597419"/>
    </source>
</evidence>
<dbReference type="EMBL" id="JBHUKU010000033">
    <property type="protein sequence ID" value="MFD2465518.1"/>
    <property type="molecule type" value="Genomic_DNA"/>
</dbReference>
<dbReference type="EC" id="2.7.11.1" evidence="2"/>
<dbReference type="PROSITE" id="PS00108">
    <property type="entry name" value="PROTEIN_KINASE_ST"/>
    <property type="match status" value="1"/>
</dbReference>
<dbReference type="InterPro" id="IPR008271">
    <property type="entry name" value="Ser/Thr_kinase_AS"/>
</dbReference>
<dbReference type="SMART" id="SM00220">
    <property type="entry name" value="S_TKc"/>
    <property type="match status" value="1"/>
</dbReference>
<name>A0ABW5GXF3_9PSEU</name>
<evidence type="ECO:0000256" key="7">
    <source>
        <dbReference type="PROSITE-ProRule" id="PRU10141"/>
    </source>
</evidence>
<proteinExistence type="inferred from homology"/>
<comment type="similarity">
    <text evidence="1">Belongs to the protein kinase superfamily. NEK Ser/Thr protein kinase family. NIMA subfamily.</text>
</comment>
<dbReference type="PROSITE" id="PS00107">
    <property type="entry name" value="PROTEIN_KINASE_ATP"/>
    <property type="match status" value="1"/>
</dbReference>
<evidence type="ECO:0000256" key="8">
    <source>
        <dbReference type="SAM" id="MobiDB-lite"/>
    </source>
</evidence>
<feature type="region of interest" description="Disordered" evidence="8">
    <location>
        <begin position="276"/>
        <end position="322"/>
    </location>
</feature>
<dbReference type="InterPro" id="IPR050660">
    <property type="entry name" value="NEK_Ser/Thr_kinase"/>
</dbReference>
<dbReference type="InterPro" id="IPR017441">
    <property type="entry name" value="Protein_kinase_ATP_BS"/>
</dbReference>
<dbReference type="CDD" id="cd14014">
    <property type="entry name" value="STKc_PknB_like"/>
    <property type="match status" value="1"/>
</dbReference>
<evidence type="ECO:0000256" key="5">
    <source>
        <dbReference type="ARBA" id="ARBA00022777"/>
    </source>
</evidence>
<keyword evidence="10" id="KW-0723">Serine/threonine-protein kinase</keyword>